<dbReference type="AlphaFoldDB" id="A0A2P2L5C9"/>
<proteinExistence type="predicted"/>
<evidence type="ECO:0000313" key="1">
    <source>
        <dbReference type="EMBL" id="MBX13183.1"/>
    </source>
</evidence>
<dbReference type="EMBL" id="GGEC01032699">
    <property type="protein sequence ID" value="MBX13183.1"/>
    <property type="molecule type" value="Transcribed_RNA"/>
</dbReference>
<protein>
    <submittedName>
        <fullName evidence="1">Uncharacterized protein MANES_01G151200</fullName>
    </submittedName>
</protein>
<reference evidence="1" key="1">
    <citation type="submission" date="2018-02" db="EMBL/GenBank/DDBJ databases">
        <title>Rhizophora mucronata_Transcriptome.</title>
        <authorList>
            <person name="Meera S.P."/>
            <person name="Sreeshan A."/>
            <person name="Augustine A."/>
        </authorList>
    </citation>
    <scope>NUCLEOTIDE SEQUENCE</scope>
    <source>
        <tissue evidence="1">Leaf</tissue>
    </source>
</reference>
<organism evidence="1">
    <name type="scientific">Rhizophora mucronata</name>
    <name type="common">Asiatic mangrove</name>
    <dbReference type="NCBI Taxonomy" id="61149"/>
    <lineage>
        <taxon>Eukaryota</taxon>
        <taxon>Viridiplantae</taxon>
        <taxon>Streptophyta</taxon>
        <taxon>Embryophyta</taxon>
        <taxon>Tracheophyta</taxon>
        <taxon>Spermatophyta</taxon>
        <taxon>Magnoliopsida</taxon>
        <taxon>eudicotyledons</taxon>
        <taxon>Gunneridae</taxon>
        <taxon>Pentapetalae</taxon>
        <taxon>rosids</taxon>
        <taxon>fabids</taxon>
        <taxon>Malpighiales</taxon>
        <taxon>Rhizophoraceae</taxon>
        <taxon>Rhizophora</taxon>
    </lineage>
</organism>
<name>A0A2P2L5C9_RHIMU</name>
<accession>A0A2P2L5C9</accession>
<sequence>MYRPSRTDWFRYLTQRFASSTLSIVMNAKPREMRVRGSITRKQEATFPSLEKCSSRSLSVTLVDSPVT</sequence>